<protein>
    <recommendedName>
        <fullName evidence="2">Fibronectin type-III domain-containing protein</fullName>
    </recommendedName>
</protein>
<dbReference type="AlphaFoldDB" id="A0A382EPV2"/>
<accession>A0A382EPV2</accession>
<organism evidence="1">
    <name type="scientific">marine metagenome</name>
    <dbReference type="NCBI Taxonomy" id="408172"/>
    <lineage>
        <taxon>unclassified sequences</taxon>
        <taxon>metagenomes</taxon>
        <taxon>ecological metagenomes</taxon>
    </lineage>
</organism>
<feature type="non-terminal residue" evidence="1">
    <location>
        <position position="233"/>
    </location>
</feature>
<dbReference type="InterPro" id="IPR036116">
    <property type="entry name" value="FN3_sf"/>
</dbReference>
<sequence length="233" mass="25588">MRRIILSVVNESSLEPRGIIISSPGGSVIIDDTVPGNATGLASTCTINEDGATVRHVTWNKVDNATSYILQLHRSLDGGSNYLKIQEIETKALHHYFEAVPMAGLTQTRYKLIVQGQSDAGILGTEQIVSSIQPCVSTNAPAGPKFEDSTSSEDIPNLFTMFRGFMARLQEQTEADVKWGIGEFEYSVSKSYASEGQWNHEDNIVAEGRQTSRIISVTGLETNTIYYLRVRAI</sequence>
<gene>
    <name evidence="1" type="ORF">METZ01_LOCUS204731</name>
</gene>
<dbReference type="EMBL" id="UINC01045291">
    <property type="protein sequence ID" value="SVB51877.1"/>
    <property type="molecule type" value="Genomic_DNA"/>
</dbReference>
<dbReference type="SUPFAM" id="SSF49265">
    <property type="entry name" value="Fibronectin type III"/>
    <property type="match status" value="1"/>
</dbReference>
<evidence type="ECO:0000313" key="1">
    <source>
        <dbReference type="EMBL" id="SVB51877.1"/>
    </source>
</evidence>
<reference evidence="1" key="1">
    <citation type="submission" date="2018-05" db="EMBL/GenBank/DDBJ databases">
        <authorList>
            <person name="Lanie J.A."/>
            <person name="Ng W.-L."/>
            <person name="Kazmierczak K.M."/>
            <person name="Andrzejewski T.M."/>
            <person name="Davidsen T.M."/>
            <person name="Wayne K.J."/>
            <person name="Tettelin H."/>
            <person name="Glass J.I."/>
            <person name="Rusch D."/>
            <person name="Podicherti R."/>
            <person name="Tsui H.-C.T."/>
            <person name="Winkler M.E."/>
        </authorList>
    </citation>
    <scope>NUCLEOTIDE SEQUENCE</scope>
</reference>
<name>A0A382EPV2_9ZZZZ</name>
<proteinExistence type="predicted"/>
<evidence type="ECO:0008006" key="2">
    <source>
        <dbReference type="Google" id="ProtNLM"/>
    </source>
</evidence>